<dbReference type="PROSITE" id="PS51635">
    <property type="entry name" value="PNPLA"/>
    <property type="match status" value="1"/>
</dbReference>
<keyword evidence="4 6" id="KW-0443">Lipid metabolism</keyword>
<dbReference type="Pfam" id="PF01103">
    <property type="entry name" value="Omp85"/>
    <property type="match status" value="1"/>
</dbReference>
<feature type="chain" id="PRO_5015700845" evidence="7">
    <location>
        <begin position="33"/>
        <end position="749"/>
    </location>
</feature>
<dbReference type="CDD" id="cd07205">
    <property type="entry name" value="Pat_PNPLA6_PNPLA7_NTE1_like"/>
    <property type="match status" value="1"/>
</dbReference>
<evidence type="ECO:0000259" key="8">
    <source>
        <dbReference type="PROSITE" id="PS51635"/>
    </source>
</evidence>
<name>A0A2U1CXJ0_9GAMM</name>
<evidence type="ECO:0000256" key="6">
    <source>
        <dbReference type="PROSITE-ProRule" id="PRU01161"/>
    </source>
</evidence>
<dbReference type="SUPFAM" id="SSF52151">
    <property type="entry name" value="FabD/lysophospholipase-like"/>
    <property type="match status" value="1"/>
</dbReference>
<dbReference type="GO" id="GO:0019867">
    <property type="term" value="C:outer membrane"/>
    <property type="evidence" value="ECO:0007669"/>
    <property type="project" value="InterPro"/>
</dbReference>
<keyword evidence="2 6" id="KW-0378">Hydrolase</keyword>
<dbReference type="EMBL" id="QEKQ01000004">
    <property type="protein sequence ID" value="PVY76939.1"/>
    <property type="molecule type" value="Genomic_DNA"/>
</dbReference>
<dbReference type="Gene3D" id="2.40.160.50">
    <property type="entry name" value="membrane protein fhac: a member of the omp85/tpsb transporter family"/>
    <property type="match status" value="1"/>
</dbReference>
<dbReference type="Pfam" id="PF07244">
    <property type="entry name" value="POTRA"/>
    <property type="match status" value="1"/>
</dbReference>
<feature type="short sequence motif" description="GXGXXG" evidence="6">
    <location>
        <begin position="49"/>
        <end position="54"/>
    </location>
</feature>
<dbReference type="InterPro" id="IPR050301">
    <property type="entry name" value="NTE"/>
</dbReference>
<dbReference type="Proteomes" id="UP000245887">
    <property type="component" value="Unassembled WGS sequence"/>
</dbReference>
<evidence type="ECO:0000256" key="7">
    <source>
        <dbReference type="SAM" id="SignalP"/>
    </source>
</evidence>
<dbReference type="PANTHER" id="PTHR14226">
    <property type="entry name" value="NEUROPATHY TARGET ESTERASE/SWISS CHEESE D.MELANOGASTER"/>
    <property type="match status" value="1"/>
</dbReference>
<proteinExistence type="predicted"/>
<reference evidence="9 10" key="1">
    <citation type="submission" date="2018-04" db="EMBL/GenBank/DDBJ databases">
        <title>Genomic Encyclopedia of Type Strains, Phase IV (KMG-IV): sequencing the most valuable type-strain genomes for metagenomic binning, comparative biology and taxonomic classification.</title>
        <authorList>
            <person name="Goeker M."/>
        </authorList>
    </citation>
    <scope>NUCLEOTIDE SEQUENCE [LARGE SCALE GENOMIC DNA]</scope>
    <source>
        <strain evidence="9 10">DSM 28688</strain>
    </source>
</reference>
<comment type="caution">
    <text evidence="9">The sequence shown here is derived from an EMBL/GenBank/DDBJ whole genome shotgun (WGS) entry which is preliminary data.</text>
</comment>
<keyword evidence="7" id="KW-0732">Signal</keyword>
<organism evidence="9 10">
    <name type="scientific">Tamilnaduibacter salinus</name>
    <dbReference type="NCBI Taxonomy" id="1484056"/>
    <lineage>
        <taxon>Bacteria</taxon>
        <taxon>Pseudomonadati</taxon>
        <taxon>Pseudomonadota</taxon>
        <taxon>Gammaproteobacteria</taxon>
        <taxon>Pseudomonadales</taxon>
        <taxon>Marinobacteraceae</taxon>
        <taxon>Tamilnaduibacter</taxon>
    </lineage>
</organism>
<dbReference type="GO" id="GO:0016787">
    <property type="term" value="F:hydrolase activity"/>
    <property type="evidence" value="ECO:0007669"/>
    <property type="project" value="UniProtKB-UniRule"/>
</dbReference>
<evidence type="ECO:0000256" key="1">
    <source>
        <dbReference type="ARBA" id="ARBA00004370"/>
    </source>
</evidence>
<evidence type="ECO:0000256" key="5">
    <source>
        <dbReference type="ARBA" id="ARBA00023136"/>
    </source>
</evidence>
<comment type="subcellular location">
    <subcellularLocation>
        <location evidence="1">Membrane</location>
    </subcellularLocation>
</comment>
<protein>
    <submittedName>
        <fullName evidence="9">NTE family protein</fullName>
    </submittedName>
</protein>
<dbReference type="Pfam" id="PF01734">
    <property type="entry name" value="Patatin"/>
    <property type="match status" value="1"/>
</dbReference>
<feature type="short sequence motif" description="DGA/G" evidence="6">
    <location>
        <begin position="224"/>
        <end position="226"/>
    </location>
</feature>
<dbReference type="AlphaFoldDB" id="A0A2U1CXJ0"/>
<dbReference type="PANTHER" id="PTHR14226:SF29">
    <property type="entry name" value="NEUROPATHY TARGET ESTERASE SWS"/>
    <property type="match status" value="1"/>
</dbReference>
<evidence type="ECO:0000313" key="9">
    <source>
        <dbReference type="EMBL" id="PVY76939.1"/>
    </source>
</evidence>
<accession>A0A2U1CXJ0</accession>
<feature type="signal peptide" evidence="7">
    <location>
        <begin position="1"/>
        <end position="32"/>
    </location>
</feature>
<dbReference type="Gene3D" id="3.40.1090.10">
    <property type="entry name" value="Cytosolic phospholipase A2 catalytic domain"/>
    <property type="match status" value="2"/>
</dbReference>
<dbReference type="InterPro" id="IPR010827">
    <property type="entry name" value="BamA/TamA_POTRA"/>
</dbReference>
<dbReference type="RefSeq" id="WP_243402401.1">
    <property type="nucleotide sequence ID" value="NZ_QEKQ01000004.1"/>
</dbReference>
<dbReference type="GO" id="GO:0016042">
    <property type="term" value="P:lipid catabolic process"/>
    <property type="evidence" value="ECO:0007669"/>
    <property type="project" value="UniProtKB-UniRule"/>
</dbReference>
<evidence type="ECO:0000256" key="4">
    <source>
        <dbReference type="ARBA" id="ARBA00023098"/>
    </source>
</evidence>
<evidence type="ECO:0000256" key="3">
    <source>
        <dbReference type="ARBA" id="ARBA00022963"/>
    </source>
</evidence>
<dbReference type="InterPro" id="IPR002641">
    <property type="entry name" value="PNPLA_dom"/>
</dbReference>
<keyword evidence="3 6" id="KW-0442">Lipid degradation</keyword>
<sequence>MRSAPARQSGHGRRCARLITLLLIVVAGPLMAAPNPASERPTVALVLSGGGAKGMAHVGVLRVLEEMRIPVDIVVGTSAGSAVAALYAQGMAVPEIEERFIEMDWLSSFRDSPGRAYRPVRRKQNDWRYPISPGVGVGLDGLRVGRGLVAGQNLGFILNELTRDAALVRDFDALPVRFRAVATDLETGEAVVMGEGALSEAIRASMSIPGVYAPVSRDGRLLVDGGIANNLPVSVAQEMGADRIIAIDISDALADRRTLTGAFSIVGQLTTLMTRRNMDDQIQRLDDDDLLIQPDLGSLGSADFYSAAAIIEAGATATRRYAVDLQSLRVDDVLWQRYQKRRSTTRFQPGVITEVRVRDQSRLSTRFLRSRIHQPLGQPLDVPALQDDLRRIYGLGYYETVAYQLEPTPEGTALVIDVTEKSWGPNYLRFGLGYEDNFRNDTRFNVAAALQMTELNDLGGEWHTGVQLGTEPRVRSQWFQPLDFGYRRFVVAGAEYEQESYTVFGTQGQQQAEVEVSRQQVDLAFGLELANTAEARAGLQRGYARVDNVVGQANLTDERIDQGSWSLELTVDSLDDPFMPASGHYLGVKGRFERPGLGGERDFDRAALLAARAISLGHYTAVGKAFGSVVTRGEAGVENTISLGGLRRLSAYARGAITGRDAALASLYGYRRFGGPFIPFFAGLGYETGNAWSDIRDARGNDLIHSWNAFAGVDTFLGPVQVSTAYADKEHWSVFLNVGYSLESLFRDL</sequence>
<feature type="active site" description="Nucleophile" evidence="6">
    <location>
        <position position="78"/>
    </location>
</feature>
<dbReference type="InterPro" id="IPR016035">
    <property type="entry name" value="Acyl_Trfase/lysoPLipase"/>
</dbReference>
<gene>
    <name evidence="9" type="ORF">C8D92_104171</name>
</gene>
<feature type="active site" description="Proton acceptor" evidence="6">
    <location>
        <position position="224"/>
    </location>
</feature>
<feature type="domain" description="PNPLA" evidence="8">
    <location>
        <begin position="45"/>
        <end position="237"/>
    </location>
</feature>
<dbReference type="InterPro" id="IPR000184">
    <property type="entry name" value="Bac_surfAg_D15"/>
</dbReference>
<evidence type="ECO:0000256" key="2">
    <source>
        <dbReference type="ARBA" id="ARBA00022801"/>
    </source>
</evidence>
<evidence type="ECO:0000313" key="10">
    <source>
        <dbReference type="Proteomes" id="UP000245887"/>
    </source>
</evidence>
<keyword evidence="5" id="KW-0472">Membrane</keyword>
<dbReference type="Gene3D" id="3.10.20.310">
    <property type="entry name" value="membrane protein fhac"/>
    <property type="match status" value="1"/>
</dbReference>
<feature type="short sequence motif" description="GXSXG" evidence="6">
    <location>
        <begin position="76"/>
        <end position="80"/>
    </location>
</feature>